<keyword evidence="11" id="KW-0479">Metal-binding</keyword>
<dbReference type="Gene3D" id="3.40.920.10">
    <property type="entry name" value="Pyruvate-ferredoxin oxidoreductase, PFOR, domain III"/>
    <property type="match status" value="1"/>
</dbReference>
<feature type="region of interest" description="Disordered" evidence="23">
    <location>
        <begin position="1"/>
        <end position="20"/>
    </location>
</feature>
<dbReference type="InterPro" id="IPR001709">
    <property type="entry name" value="Flavoprot_Pyr_Nucl_cyt_Rdtase"/>
</dbReference>
<evidence type="ECO:0000256" key="10">
    <source>
        <dbReference type="ARBA" id="ARBA00022643"/>
    </source>
</evidence>
<dbReference type="InterPro" id="IPR019752">
    <property type="entry name" value="Pyrv/ketoisovalerate_OxRed_cat"/>
</dbReference>
<dbReference type="Pfam" id="PF00175">
    <property type="entry name" value="NAD_binding_1"/>
    <property type="match status" value="1"/>
</dbReference>
<keyword evidence="17" id="KW-0408">Iron</keyword>
<keyword evidence="7" id="KW-0813">Transport</keyword>
<dbReference type="SUPFAM" id="SSF63380">
    <property type="entry name" value="Riboflavin synthase domain-like"/>
    <property type="match status" value="1"/>
</dbReference>
<comment type="function">
    <text evidence="22">This enzyme catalyzes the 6-electron reduction of sulfite to sulfide. This is one of several activities required for the biosynthesis of L-cysteine from sulfate.</text>
</comment>
<evidence type="ECO:0000256" key="7">
    <source>
        <dbReference type="ARBA" id="ARBA00022448"/>
    </source>
</evidence>
<dbReference type="Proteomes" id="UP001303760">
    <property type="component" value="Unassembled WGS sequence"/>
</dbReference>
<dbReference type="Gene3D" id="2.40.30.10">
    <property type="entry name" value="Translation factors"/>
    <property type="match status" value="1"/>
</dbReference>
<proteinExistence type="inferred from homology"/>
<dbReference type="FunFam" id="3.40.50.920:FF:000007">
    <property type="entry name" value="Pyruvate:ferredoxin (Flavodoxin) oxidoreductase"/>
    <property type="match status" value="1"/>
</dbReference>
<dbReference type="SUPFAM" id="SSF53323">
    <property type="entry name" value="Pyruvate-ferredoxin oxidoreductase, PFOR, domain III"/>
    <property type="match status" value="1"/>
</dbReference>
<evidence type="ECO:0000256" key="5">
    <source>
        <dbReference type="ARBA" id="ARBA00004774"/>
    </source>
</evidence>
<keyword evidence="12" id="KW-0274">FAD</keyword>
<evidence type="ECO:0000256" key="14">
    <source>
        <dbReference type="ARBA" id="ARBA00022946"/>
    </source>
</evidence>
<organism evidence="25 26">
    <name type="scientific">Achaetomium macrosporum</name>
    <dbReference type="NCBI Taxonomy" id="79813"/>
    <lineage>
        <taxon>Eukaryota</taxon>
        <taxon>Fungi</taxon>
        <taxon>Dikarya</taxon>
        <taxon>Ascomycota</taxon>
        <taxon>Pezizomycotina</taxon>
        <taxon>Sordariomycetes</taxon>
        <taxon>Sordariomycetidae</taxon>
        <taxon>Sordariales</taxon>
        <taxon>Chaetomiaceae</taxon>
        <taxon>Achaetomium</taxon>
    </lineage>
</organism>
<dbReference type="Gene3D" id="3.40.50.80">
    <property type="entry name" value="Nucleotide-binding domain of ferredoxin-NADP reductase (FNR) module"/>
    <property type="match status" value="1"/>
</dbReference>
<dbReference type="InterPro" id="IPR033412">
    <property type="entry name" value="PFOR_II"/>
</dbReference>
<dbReference type="Pfam" id="PF01558">
    <property type="entry name" value="POR"/>
    <property type="match status" value="1"/>
</dbReference>
<reference evidence="25" key="1">
    <citation type="journal article" date="2023" name="Mol. Phylogenet. Evol.">
        <title>Genome-scale phylogeny and comparative genomics of the fungal order Sordariales.</title>
        <authorList>
            <person name="Hensen N."/>
            <person name="Bonometti L."/>
            <person name="Westerberg I."/>
            <person name="Brannstrom I.O."/>
            <person name="Guillou S."/>
            <person name="Cros-Aarteil S."/>
            <person name="Calhoun S."/>
            <person name="Haridas S."/>
            <person name="Kuo A."/>
            <person name="Mondo S."/>
            <person name="Pangilinan J."/>
            <person name="Riley R."/>
            <person name="LaButti K."/>
            <person name="Andreopoulos B."/>
            <person name="Lipzen A."/>
            <person name="Chen C."/>
            <person name="Yan M."/>
            <person name="Daum C."/>
            <person name="Ng V."/>
            <person name="Clum A."/>
            <person name="Steindorff A."/>
            <person name="Ohm R.A."/>
            <person name="Martin F."/>
            <person name="Silar P."/>
            <person name="Natvig D.O."/>
            <person name="Lalanne C."/>
            <person name="Gautier V."/>
            <person name="Ament-Velasquez S.L."/>
            <person name="Kruys A."/>
            <person name="Hutchinson M.I."/>
            <person name="Powell A.J."/>
            <person name="Barry K."/>
            <person name="Miller A.N."/>
            <person name="Grigoriev I.V."/>
            <person name="Debuchy R."/>
            <person name="Gladieux P."/>
            <person name="Hiltunen Thoren M."/>
            <person name="Johannesson H."/>
        </authorList>
    </citation>
    <scope>NUCLEOTIDE SEQUENCE</scope>
    <source>
        <strain evidence="25">CBS 532.94</strain>
    </source>
</reference>
<dbReference type="PANTHER" id="PTHR11496:SF83">
    <property type="entry name" value="HYDROXYACID-OXOACID TRANSHYDROGENASE, MITOCHONDRIAL"/>
    <property type="match status" value="1"/>
</dbReference>
<dbReference type="InterPro" id="IPR002869">
    <property type="entry name" value="Pyrv_flavodox_OxRed_cen"/>
</dbReference>
<dbReference type="InterPro" id="IPR042157">
    <property type="entry name" value="HOT"/>
</dbReference>
<evidence type="ECO:0000313" key="25">
    <source>
        <dbReference type="EMBL" id="KAK4235577.1"/>
    </source>
</evidence>
<keyword evidence="26" id="KW-1185">Reference proteome</keyword>
<dbReference type="SUPFAM" id="SSF52343">
    <property type="entry name" value="Ferredoxin reductase-like, C-terminal NADP-linked domain"/>
    <property type="match status" value="1"/>
</dbReference>
<dbReference type="Gene3D" id="3.40.50.970">
    <property type="match status" value="1"/>
</dbReference>
<keyword evidence="8" id="KW-0004">4Fe-4S</keyword>
<dbReference type="FunFam" id="3.40.50.80:FF:000011">
    <property type="entry name" value="Sulfite reductase flavoprotein component"/>
    <property type="match status" value="1"/>
</dbReference>
<evidence type="ECO:0000256" key="15">
    <source>
        <dbReference type="ARBA" id="ARBA00022982"/>
    </source>
</evidence>
<keyword evidence="14" id="KW-0809">Transit peptide</keyword>
<keyword evidence="19" id="KW-0496">Mitochondrion</keyword>
<dbReference type="InterPro" id="IPR001433">
    <property type="entry name" value="OxRdtase_FAD/NAD-bd"/>
</dbReference>
<dbReference type="InterPro" id="IPR009014">
    <property type="entry name" value="Transketo_C/PFOR_II"/>
</dbReference>
<dbReference type="SUPFAM" id="SSF56796">
    <property type="entry name" value="Dehydroquinate synthase-like"/>
    <property type="match status" value="1"/>
</dbReference>
<evidence type="ECO:0000256" key="20">
    <source>
        <dbReference type="ARBA" id="ARBA00049496"/>
    </source>
</evidence>
<dbReference type="FunFam" id="3.40.50.1970:FF:000009">
    <property type="entry name" value="Fe-containing alcohol dehydrogenase"/>
    <property type="match status" value="1"/>
</dbReference>
<evidence type="ECO:0000256" key="9">
    <source>
        <dbReference type="ARBA" id="ARBA00022630"/>
    </source>
</evidence>
<dbReference type="InterPro" id="IPR056798">
    <property type="entry name" value="ADH_Fe_C"/>
</dbReference>
<comment type="catalytic activity">
    <reaction evidence="20">
        <text>4-hydroxybutanoate + 2-oxoglutarate = (R)-2-hydroxyglutarate + succinate semialdehyde</text>
        <dbReference type="Rhea" id="RHEA:24734"/>
        <dbReference type="ChEBI" id="CHEBI:15801"/>
        <dbReference type="ChEBI" id="CHEBI:16724"/>
        <dbReference type="ChEBI" id="CHEBI:16810"/>
        <dbReference type="ChEBI" id="CHEBI:57706"/>
        <dbReference type="EC" id="1.1.99.24"/>
    </reaction>
</comment>
<evidence type="ECO:0000259" key="24">
    <source>
        <dbReference type="PROSITE" id="PS51384"/>
    </source>
</evidence>
<dbReference type="FunFam" id="3.40.50.970:FF:000052">
    <property type="entry name" value="Sulfite reductase [NADPH] flavoprotein component"/>
    <property type="match status" value="1"/>
</dbReference>
<dbReference type="InterPro" id="IPR001670">
    <property type="entry name" value="ADH_Fe/GldA"/>
</dbReference>
<accession>A0AAN7H8V2</accession>
<dbReference type="FunFam" id="1.20.1090.10:FF:000003">
    <property type="entry name" value="Probable hydroxyacid-oxoacid transhydrogenase, mitochondrial"/>
    <property type="match status" value="1"/>
</dbReference>
<evidence type="ECO:0000256" key="13">
    <source>
        <dbReference type="ARBA" id="ARBA00022857"/>
    </source>
</evidence>
<evidence type="ECO:0000256" key="22">
    <source>
        <dbReference type="ARBA" id="ARBA00059320"/>
    </source>
</evidence>
<keyword evidence="15" id="KW-0249">Electron transport</keyword>
<evidence type="ECO:0000256" key="17">
    <source>
        <dbReference type="ARBA" id="ARBA00023004"/>
    </source>
</evidence>
<dbReference type="GO" id="GO:0004783">
    <property type="term" value="F:sulfite reductase (NADPH) activity"/>
    <property type="evidence" value="ECO:0007669"/>
    <property type="project" value="UniProtKB-EC"/>
</dbReference>
<keyword evidence="18" id="KW-0411">Iron-sulfur</keyword>
<comment type="similarity">
    <text evidence="6">Belongs to the iron-containing alcohol dehydrogenase family. Hydroxyacid-oxoacid transhydrogenase subfamily.</text>
</comment>
<dbReference type="InterPro" id="IPR017927">
    <property type="entry name" value="FAD-bd_FR_type"/>
</dbReference>
<keyword evidence="13" id="KW-0521">NADP</keyword>
<dbReference type="Gene3D" id="3.40.50.1970">
    <property type="match status" value="1"/>
</dbReference>
<dbReference type="GO" id="GO:0005739">
    <property type="term" value="C:mitochondrion"/>
    <property type="evidence" value="ECO:0007669"/>
    <property type="project" value="UniProtKB-SubCell"/>
</dbReference>
<dbReference type="GO" id="GO:0016903">
    <property type="term" value="F:oxidoreductase activity, acting on the aldehyde or oxo group of donors"/>
    <property type="evidence" value="ECO:0007669"/>
    <property type="project" value="InterPro"/>
</dbReference>
<protein>
    <submittedName>
        <fullName evidence="25">Sulfite reductase [NADPH] flavoprotein component-like protein</fullName>
    </submittedName>
</protein>
<evidence type="ECO:0000256" key="12">
    <source>
        <dbReference type="ARBA" id="ARBA00022827"/>
    </source>
</evidence>
<dbReference type="InterPro" id="IPR039697">
    <property type="entry name" value="Alcohol_dehydrogenase_Fe"/>
</dbReference>
<evidence type="ECO:0000256" key="6">
    <source>
        <dbReference type="ARBA" id="ARBA00010005"/>
    </source>
</evidence>
<dbReference type="InterPro" id="IPR003097">
    <property type="entry name" value="CysJ-like_FAD-binding"/>
</dbReference>
<dbReference type="PROSITE" id="PS51384">
    <property type="entry name" value="FAD_FR"/>
    <property type="match status" value="1"/>
</dbReference>
<dbReference type="SUPFAM" id="SSF52922">
    <property type="entry name" value="TK C-terminal domain-like"/>
    <property type="match status" value="1"/>
</dbReference>
<evidence type="ECO:0000256" key="23">
    <source>
        <dbReference type="SAM" id="MobiDB-lite"/>
    </source>
</evidence>
<dbReference type="Pfam" id="PF00667">
    <property type="entry name" value="FAD_binding_1"/>
    <property type="match status" value="1"/>
</dbReference>
<feature type="domain" description="FAD-binding FR-type" evidence="24">
    <location>
        <begin position="672"/>
        <end position="903"/>
    </location>
</feature>
<dbReference type="Pfam" id="PF17147">
    <property type="entry name" value="PFOR_II"/>
    <property type="match status" value="1"/>
</dbReference>
<dbReference type="EMBL" id="MU860255">
    <property type="protein sequence ID" value="KAK4235577.1"/>
    <property type="molecule type" value="Genomic_DNA"/>
</dbReference>
<dbReference type="PANTHER" id="PTHR11496">
    <property type="entry name" value="ALCOHOL DEHYDROGENASE"/>
    <property type="match status" value="1"/>
</dbReference>
<comment type="caution">
    <text evidence="25">The sequence shown here is derived from an EMBL/GenBank/DDBJ whole genome shotgun (WGS) entry which is preliminary data.</text>
</comment>
<dbReference type="InterPro" id="IPR023173">
    <property type="entry name" value="NADPH_Cyt_P450_Rdtase_alpha"/>
</dbReference>
<comment type="subcellular location">
    <subcellularLocation>
        <location evidence="4">Mitochondrion</location>
    </subcellularLocation>
</comment>
<keyword evidence="10" id="KW-0288">FMN</keyword>
<dbReference type="InterPro" id="IPR017938">
    <property type="entry name" value="Riboflavin_synthase-like_b-brl"/>
</dbReference>
<evidence type="ECO:0000256" key="19">
    <source>
        <dbReference type="ARBA" id="ARBA00023128"/>
    </source>
</evidence>
<comment type="catalytic activity">
    <reaction evidence="1">
        <text>(S)-3-hydroxybutanoate + 2-oxoglutarate = (R)-2-hydroxyglutarate + acetoacetate</text>
        <dbReference type="Rhea" id="RHEA:23048"/>
        <dbReference type="ChEBI" id="CHEBI:11047"/>
        <dbReference type="ChEBI" id="CHEBI:13705"/>
        <dbReference type="ChEBI" id="CHEBI:15801"/>
        <dbReference type="ChEBI" id="CHEBI:16810"/>
        <dbReference type="EC" id="1.1.99.24"/>
    </reaction>
</comment>
<dbReference type="Pfam" id="PF25137">
    <property type="entry name" value="ADH_Fe_C"/>
    <property type="match status" value="1"/>
</dbReference>
<comment type="cofactor">
    <cofactor evidence="3">
        <name>FAD</name>
        <dbReference type="ChEBI" id="CHEBI:57692"/>
    </cofactor>
</comment>
<evidence type="ECO:0000256" key="3">
    <source>
        <dbReference type="ARBA" id="ARBA00001974"/>
    </source>
</evidence>
<dbReference type="Gene3D" id="3.40.50.920">
    <property type="match status" value="1"/>
</dbReference>
<dbReference type="CDD" id="cd08190">
    <property type="entry name" value="HOT"/>
    <property type="match status" value="1"/>
</dbReference>
<evidence type="ECO:0000256" key="16">
    <source>
        <dbReference type="ARBA" id="ARBA00023002"/>
    </source>
</evidence>
<dbReference type="GO" id="GO:0051539">
    <property type="term" value="F:4 iron, 4 sulfur cluster binding"/>
    <property type="evidence" value="ECO:0007669"/>
    <property type="project" value="UniProtKB-KW"/>
</dbReference>
<dbReference type="CDD" id="cd06207">
    <property type="entry name" value="CyPoR_like"/>
    <property type="match status" value="1"/>
</dbReference>
<comment type="catalytic activity">
    <reaction evidence="21">
        <text>hydrogen sulfide + 3 NADP(+) + 3 H2O = sulfite + 3 NADPH + 4 H(+)</text>
        <dbReference type="Rhea" id="RHEA:13801"/>
        <dbReference type="ChEBI" id="CHEBI:15377"/>
        <dbReference type="ChEBI" id="CHEBI:15378"/>
        <dbReference type="ChEBI" id="CHEBI:17359"/>
        <dbReference type="ChEBI" id="CHEBI:29919"/>
        <dbReference type="ChEBI" id="CHEBI:57783"/>
        <dbReference type="ChEBI" id="CHEBI:58349"/>
        <dbReference type="EC" id="1.8.1.2"/>
    </reaction>
</comment>
<sequence>MSRGTYGEGPPLAGAGRQKGDQQIPLGAISGPTYVTSQLLVQQTAYKLSDKIFSFSPETFNLDEAVKEWSRAGEKNIHGETTTVVPLQTRAGAGTFALGYIFSKDFDLSKRHIPQTLLAPSLSLRHLRATLDQLSLLYGVASPFVAHIPAVDYSARDGLITEYESALQIAEDLGLGLVSTASAYEAQHMSLLATLLATLLPTLHVYDGLRTARETLRVVDALSETAIAGIYQKLAKAAGALNKRLDTAGKVVEVLHLFNNELGTRYAPFEYHGHEAPELVLVVFGSAEAQLAKQVVNTLAAEGKRVGAVNIRIYRPFIEEAFLEALPESVRQIAVLGQVRDAVAVDDASVQSALYSDVLTAVSFADRWSQEPAVVDVKYAASTIHTPSSIASIIHRLRSKDAQGEVNLALHSLEQALQYTFWDVDNSAALAAPSALGKLLAGEAPNNVYIHEVYDNLVQGGAVRTDIRSSVKPIEAPFAIEEADVVFVGEEKLLKDVDVVKGSKSGSKLILRLPNFKEEDLGKRIPASSRKEIHEKGLELFVLDSSFSPALEKDAQLLTQLAFLRVARPDITLEAFSKLARVAEGQVTLTEFADALQQALKQVEVPGAWSEVSAEAITTPLVHALKPTSFVPFQKDEPEPALKLDSWQEAAKGLVFKESYGTQADLRPDLPVKTFTIHVKENRRLTPLTYDRNIFHIEFDLGDSGLTYNIGEALGIHADNDPQQVLDFIEFYDLNADDLVQVPSREDPTVSETRTVYQSLVQNIDILGKPPKRFFESLAEFATDEAEKKKLEFLGGKEGADEFKRLSEVDTVTYVDVLQTFRSAHPAFGDLVRIVAPLKRREYSIASAQAVTPTSVSLMIVVVDWVDTKGRTRYGQATRYLSQLKPGTAVTASVKPSVMKLPTEDTAPLIMAGLGTGLAPFRAFVQYRAMQKAQGKEIGAILLYLGSRHQREEYLYGEEWEAYLDAGVITLLGAAFSRDQPQKIYIQDRMRQTMKDIVKAYIKEQGSFYLCGPTWPVPDVTAVLEEAIAVEAKESGRKVDPRKEIERLKEEGSLWEASGEESLNPAAVHPLGSCLAGVWGSWGSVRGVTAVASECLTAGTPSFLLLSSARAIRVVPNVRARGYATPPDASLQKEYAFEMAASSIRFGPGVTREVGMDLKNMGAKRVCVVTDATVDKLEAMRQVREALDGEGVEYRVYKGVKIEPKDYSVKEAIEWVKPYAPDAFLAVGGGSVMDTAKLMNLYSCYPDADFLDFVNAPLGKGRPIDRKLRPLIAVPTTAGTGSETTGTAIFDLASRRAKTGVAHRNLKPTLGICDPLNTRTMPAAVKASSGLDVLCHSLESWTAIPFNERTPRPADPILRPAYQGANPISDIFSLNALRSTVKYLPRSVRDPDDMEAQSEMLLASTLAGVGFGNAGVHLCHGMSYPISGQNPGYKHAGYEVDAPIIPHGVSVAVSAPAVFRFTGPSNPERHLAAAEAFGVDISNVKRESAGEVLAEALTKFLADLGDQPKGLKELGFGREHIEELVEGTIPQARVLVLAPGLAKELEQERDQLRRLFEDALEH</sequence>
<keyword evidence="16" id="KW-0560">Oxidoreductase</keyword>
<dbReference type="Gene3D" id="1.20.1090.10">
    <property type="entry name" value="Dehydroquinate synthase-like - alpha domain"/>
    <property type="match status" value="1"/>
</dbReference>
<gene>
    <name evidence="25" type="ORF">C8A03DRAFT_46319</name>
</gene>
<dbReference type="PRINTS" id="PR00371">
    <property type="entry name" value="FPNCR"/>
</dbReference>
<dbReference type="GO" id="GO:0046872">
    <property type="term" value="F:metal ion binding"/>
    <property type="evidence" value="ECO:0007669"/>
    <property type="project" value="UniProtKB-KW"/>
</dbReference>
<evidence type="ECO:0000256" key="21">
    <source>
        <dbReference type="ARBA" id="ARBA00052219"/>
    </source>
</evidence>
<evidence type="ECO:0000256" key="1">
    <source>
        <dbReference type="ARBA" id="ARBA00000813"/>
    </source>
</evidence>
<comment type="pathway">
    <text evidence="5">Sulfur metabolism; hydrogen sulfide biosynthesis; hydrogen sulfide from sulfite (NADPH route): step 1/1.</text>
</comment>
<keyword evidence="9" id="KW-0285">Flavoprotein</keyword>
<evidence type="ECO:0000256" key="11">
    <source>
        <dbReference type="ARBA" id="ARBA00022723"/>
    </source>
</evidence>
<evidence type="ECO:0000313" key="26">
    <source>
        <dbReference type="Proteomes" id="UP001303760"/>
    </source>
</evidence>
<dbReference type="Pfam" id="PF00465">
    <property type="entry name" value="Fe-ADH"/>
    <property type="match status" value="1"/>
</dbReference>
<dbReference type="GO" id="GO:0004022">
    <property type="term" value="F:alcohol dehydrogenase (NAD+) activity"/>
    <property type="evidence" value="ECO:0007669"/>
    <property type="project" value="InterPro"/>
</dbReference>
<dbReference type="GO" id="GO:0047988">
    <property type="term" value="F:hydroxyacid-oxoacid transhydrogenase activity"/>
    <property type="evidence" value="ECO:0007669"/>
    <property type="project" value="UniProtKB-EC"/>
</dbReference>
<dbReference type="FunFam" id="1.20.990.10:FF:000010">
    <property type="entry name" value="Sulfite reductase [NADPH] flavoprotein component"/>
    <property type="match status" value="1"/>
</dbReference>
<evidence type="ECO:0000256" key="18">
    <source>
        <dbReference type="ARBA" id="ARBA00023014"/>
    </source>
</evidence>
<evidence type="ECO:0000256" key="4">
    <source>
        <dbReference type="ARBA" id="ARBA00004173"/>
    </source>
</evidence>
<name>A0AAN7H8V2_9PEZI</name>
<evidence type="ECO:0000256" key="2">
    <source>
        <dbReference type="ARBA" id="ARBA00001917"/>
    </source>
</evidence>
<dbReference type="Gene3D" id="1.20.990.10">
    <property type="entry name" value="NADPH-cytochrome p450 Reductase, Chain A, domain 3"/>
    <property type="match status" value="1"/>
</dbReference>
<evidence type="ECO:0000256" key="8">
    <source>
        <dbReference type="ARBA" id="ARBA00022485"/>
    </source>
</evidence>
<comment type="cofactor">
    <cofactor evidence="2">
        <name>FMN</name>
        <dbReference type="ChEBI" id="CHEBI:58210"/>
    </cofactor>
</comment>
<reference evidence="25" key="2">
    <citation type="submission" date="2023-05" db="EMBL/GenBank/DDBJ databases">
        <authorList>
            <consortium name="Lawrence Berkeley National Laboratory"/>
            <person name="Steindorff A."/>
            <person name="Hensen N."/>
            <person name="Bonometti L."/>
            <person name="Westerberg I."/>
            <person name="Brannstrom I.O."/>
            <person name="Guillou S."/>
            <person name="Cros-Aarteil S."/>
            <person name="Calhoun S."/>
            <person name="Haridas S."/>
            <person name="Kuo A."/>
            <person name="Mondo S."/>
            <person name="Pangilinan J."/>
            <person name="Riley R."/>
            <person name="Labutti K."/>
            <person name="Andreopoulos B."/>
            <person name="Lipzen A."/>
            <person name="Chen C."/>
            <person name="Yanf M."/>
            <person name="Daum C."/>
            <person name="Ng V."/>
            <person name="Clum A."/>
            <person name="Ohm R."/>
            <person name="Martin F."/>
            <person name="Silar P."/>
            <person name="Natvig D."/>
            <person name="Lalanne C."/>
            <person name="Gautier V."/>
            <person name="Ament-Velasquez S.L."/>
            <person name="Kruys A."/>
            <person name="Hutchinson M.I."/>
            <person name="Powell A.J."/>
            <person name="Barry K."/>
            <person name="Miller A.N."/>
            <person name="Grigoriev I.V."/>
            <person name="Debuchy R."/>
            <person name="Gladieux P."/>
            <person name="Thoren M.H."/>
            <person name="Johannesson H."/>
        </authorList>
    </citation>
    <scope>NUCLEOTIDE SEQUENCE</scope>
    <source>
        <strain evidence="25">CBS 532.94</strain>
    </source>
</reference>
<dbReference type="InterPro" id="IPR039261">
    <property type="entry name" value="FNR_nucleotide-bd"/>
</dbReference>